<name>A0A2I6UGH5_9CAUD</name>
<evidence type="ECO:0000313" key="2">
    <source>
        <dbReference type="Proteomes" id="UP000241693"/>
    </source>
</evidence>
<accession>A0A2I6UGH5</accession>
<keyword evidence="2" id="KW-1185">Reference proteome</keyword>
<evidence type="ECO:0000313" key="1">
    <source>
        <dbReference type="EMBL" id="AUO79026.1"/>
    </source>
</evidence>
<sequence precursor="true">MLIFLPLAFVIFSALILDPRVNIWTVAVQIESLVNF</sequence>
<proteinExistence type="predicted"/>
<dbReference type="EMBL" id="MF580956">
    <property type="protein sequence ID" value="AUO79026.1"/>
    <property type="molecule type" value="Genomic_DNA"/>
</dbReference>
<reference evidence="1 2" key="1">
    <citation type="submission" date="2017-07" db="EMBL/GenBank/DDBJ databases">
        <title>Characterization of ecologically diverse viruses infecting co-occurring strains of cosmopolitan hyperhalophilic Bacteroidetes.</title>
        <authorList>
            <person name="Villamor J."/>
            <person name="Ramos-Barbero M.D."/>
            <person name="Gonzalez-Torres P."/>
            <person name="Gabaldon T."/>
            <person name="Rollesso-Mora R."/>
            <person name="Meseguer I."/>
            <person name="Martinez-Garcia M."/>
            <person name="Santos F."/>
            <person name="Anton J."/>
        </authorList>
    </citation>
    <scope>NUCLEOTIDE SEQUENCE [LARGE SCALE GENOMIC DNA]</scope>
</reference>
<dbReference type="RefSeq" id="YP_009639414.1">
    <property type="nucleotide sequence ID" value="NC_042349.1"/>
</dbReference>
<protein>
    <submittedName>
        <fullName evidence="1">Uncharacterized protein</fullName>
    </submittedName>
</protein>
<dbReference type="GeneID" id="40236206"/>
<dbReference type="KEGG" id="vg:40236206"/>
<dbReference type="Proteomes" id="UP000241693">
    <property type="component" value="Segment"/>
</dbReference>
<organism evidence="1 2">
    <name type="scientific">Salinibacter phage M8CC-19</name>
    <dbReference type="NCBI Taxonomy" id="2681613"/>
    <lineage>
        <taxon>Viruses</taxon>
        <taxon>Duplodnaviria</taxon>
        <taxon>Heunggongvirae</taxon>
        <taxon>Uroviricota</taxon>
        <taxon>Caudoviricetes</taxon>
        <taxon>Kryptosalinivirus</taxon>
        <taxon>Kryptosalinivirus M8CC19</taxon>
    </lineage>
</organism>